<dbReference type="FunFam" id="3.40.50.300:FF:000134">
    <property type="entry name" value="Iron-enterobactin ABC transporter ATP-binding protein"/>
    <property type="match status" value="1"/>
</dbReference>
<dbReference type="InterPro" id="IPR050153">
    <property type="entry name" value="Metal_Ion_Import_ABC"/>
</dbReference>
<dbReference type="GO" id="GO:0005524">
    <property type="term" value="F:ATP binding"/>
    <property type="evidence" value="ECO:0007669"/>
    <property type="project" value="UniProtKB-KW"/>
</dbReference>
<dbReference type="Proteomes" id="UP000001733">
    <property type="component" value="Chromosome"/>
</dbReference>
<dbReference type="EMBL" id="CP001146">
    <property type="protein sequence ID" value="ACI19592.1"/>
    <property type="molecule type" value="Genomic_DNA"/>
</dbReference>
<dbReference type="PANTHER" id="PTHR42734">
    <property type="entry name" value="METAL TRANSPORT SYSTEM ATP-BINDING PROTEIN TM_0124-RELATED"/>
    <property type="match status" value="1"/>
</dbReference>
<dbReference type="PaxDb" id="309799-DICTH_1972"/>
<dbReference type="PROSITE" id="PS50893">
    <property type="entry name" value="ABC_TRANSPORTER_2"/>
    <property type="match status" value="1"/>
</dbReference>
<dbReference type="GO" id="GO:0016887">
    <property type="term" value="F:ATP hydrolysis activity"/>
    <property type="evidence" value="ECO:0007669"/>
    <property type="project" value="InterPro"/>
</dbReference>
<dbReference type="SUPFAM" id="SSF52540">
    <property type="entry name" value="P-loop containing nucleoside triphosphate hydrolases"/>
    <property type="match status" value="1"/>
</dbReference>
<evidence type="ECO:0000313" key="6">
    <source>
        <dbReference type="EMBL" id="ACI19592.1"/>
    </source>
</evidence>
<feature type="domain" description="ABC transporter" evidence="5">
    <location>
        <begin position="3"/>
        <end position="236"/>
    </location>
</feature>
<dbReference type="eggNOG" id="COG1120">
    <property type="taxonomic scope" value="Bacteria"/>
</dbReference>
<evidence type="ECO:0000256" key="1">
    <source>
        <dbReference type="ARBA" id="ARBA00005417"/>
    </source>
</evidence>
<name>B5YCB9_DICT6</name>
<dbReference type="PANTHER" id="PTHR42734:SF6">
    <property type="entry name" value="MOLYBDATE IMPORT ATP-BINDING PROTEIN MOLC"/>
    <property type="match status" value="1"/>
</dbReference>
<dbReference type="AlphaFoldDB" id="B5YCB9"/>
<proteinExistence type="inferred from homology"/>
<keyword evidence="7" id="KW-1185">Reference proteome</keyword>
<dbReference type="Gene3D" id="3.40.50.300">
    <property type="entry name" value="P-loop containing nucleotide triphosphate hydrolases"/>
    <property type="match status" value="1"/>
</dbReference>
<organism evidence="6 7">
    <name type="scientific">Dictyoglomus thermophilum (strain ATCC 35947 / DSM 3960 / H-6-12)</name>
    <dbReference type="NCBI Taxonomy" id="309799"/>
    <lineage>
        <taxon>Bacteria</taxon>
        <taxon>Pseudomonadati</taxon>
        <taxon>Dictyoglomota</taxon>
        <taxon>Dictyoglomia</taxon>
        <taxon>Dictyoglomales</taxon>
        <taxon>Dictyoglomaceae</taxon>
        <taxon>Dictyoglomus</taxon>
    </lineage>
</organism>
<sequence length="254" mass="28779">MILEIQGIFFSYRSIPVLKDITFSIKEGEMVGILGNNGAGKSTLIKCINRILSPQKGVIYLNKKDIRSIKRKEIAKLVGYVAQKYDYSNLTVFDVILLGRRPHIEWDATEKDLQIVEGIIGELKLEKIALRSVSEISGGELQKVIIGRALAQEPRILLLDEPTNNLDLKNQIEVLQIIRDYVKNKNISALVVLHDINLALRFCDKFIFLKDNTIYAQGTMDVINENIIEEVYEVKVVINKINDIPIVVPLTVYS</sequence>
<dbReference type="InterPro" id="IPR003439">
    <property type="entry name" value="ABC_transporter-like_ATP-bd"/>
</dbReference>
<dbReference type="STRING" id="309799.DICTH_1972"/>
<comment type="similarity">
    <text evidence="1">Belongs to the ABC transporter superfamily.</text>
</comment>
<protein>
    <submittedName>
        <fullName evidence="6">ABC-type cobalamin/Fe3+-siderophores transport system, ATPase component</fullName>
    </submittedName>
</protein>
<dbReference type="InterPro" id="IPR027417">
    <property type="entry name" value="P-loop_NTPase"/>
</dbReference>
<evidence type="ECO:0000256" key="2">
    <source>
        <dbReference type="ARBA" id="ARBA00022448"/>
    </source>
</evidence>
<evidence type="ECO:0000256" key="3">
    <source>
        <dbReference type="ARBA" id="ARBA00022741"/>
    </source>
</evidence>
<keyword evidence="3" id="KW-0547">Nucleotide-binding</keyword>
<dbReference type="Pfam" id="PF00005">
    <property type="entry name" value="ABC_tran"/>
    <property type="match status" value="1"/>
</dbReference>
<dbReference type="CDD" id="cd03214">
    <property type="entry name" value="ABC_Iron-Siderophores_B12_Hemin"/>
    <property type="match status" value="1"/>
</dbReference>
<dbReference type="InterPro" id="IPR017871">
    <property type="entry name" value="ABC_transporter-like_CS"/>
</dbReference>
<keyword evidence="2" id="KW-0813">Transport</keyword>
<evidence type="ECO:0000259" key="5">
    <source>
        <dbReference type="PROSITE" id="PS50893"/>
    </source>
</evidence>
<dbReference type="OrthoDB" id="9809450at2"/>
<dbReference type="PROSITE" id="PS00211">
    <property type="entry name" value="ABC_TRANSPORTER_1"/>
    <property type="match status" value="1"/>
</dbReference>
<dbReference type="InterPro" id="IPR003593">
    <property type="entry name" value="AAA+_ATPase"/>
</dbReference>
<keyword evidence="4" id="KW-0067">ATP-binding</keyword>
<gene>
    <name evidence="6" type="ordered locus">DICTH_1972</name>
</gene>
<dbReference type="KEGG" id="dth:DICTH_1972"/>
<evidence type="ECO:0000313" key="7">
    <source>
        <dbReference type="Proteomes" id="UP000001733"/>
    </source>
</evidence>
<dbReference type="HOGENOM" id="CLU_000604_1_11_0"/>
<evidence type="ECO:0000256" key="4">
    <source>
        <dbReference type="ARBA" id="ARBA00022840"/>
    </source>
</evidence>
<dbReference type="SMART" id="SM00382">
    <property type="entry name" value="AAA"/>
    <property type="match status" value="1"/>
</dbReference>
<reference evidence="6 7" key="1">
    <citation type="journal article" date="2014" name="Genome Announc.">
        <title>Complete Genome Sequence of the Extreme Thermophile Dictyoglomus thermophilum H-6-12.</title>
        <authorList>
            <person name="Coil D.A."/>
            <person name="Badger J.H."/>
            <person name="Forberger H.C."/>
            <person name="Riggs F."/>
            <person name="Madupu R."/>
            <person name="Fedorova N."/>
            <person name="Ward N."/>
            <person name="Robb F.T."/>
            <person name="Eisen J.A."/>
        </authorList>
    </citation>
    <scope>NUCLEOTIDE SEQUENCE [LARGE SCALE GENOMIC DNA]</scope>
    <source>
        <strain evidence="7">ATCC 35947 / DSM 3960 / H-6-12</strain>
    </source>
</reference>
<dbReference type="RefSeq" id="WP_012548224.1">
    <property type="nucleotide sequence ID" value="NC_011297.1"/>
</dbReference>
<accession>B5YCB9</accession>